<keyword evidence="4 9" id="KW-0347">Helicase</keyword>
<dbReference type="GO" id="GO:0006281">
    <property type="term" value="P:DNA repair"/>
    <property type="evidence" value="ECO:0007669"/>
    <property type="project" value="UniProtKB-KW"/>
</dbReference>
<feature type="domain" description="AAA+ ATPase" evidence="11">
    <location>
        <begin position="138"/>
        <end position="289"/>
    </location>
</feature>
<evidence type="ECO:0000256" key="3">
    <source>
        <dbReference type="ARBA" id="ARBA00022801"/>
    </source>
</evidence>
<dbReference type="Gene3D" id="3.40.50.300">
    <property type="entry name" value="P-loop containing nucleotide triphosphate hydrolases"/>
    <property type="match status" value="2"/>
</dbReference>
<keyword evidence="3 9" id="KW-0378">Hydrolase</keyword>
<dbReference type="EC" id="5.6.2.3" evidence="9"/>
<evidence type="ECO:0000256" key="10">
    <source>
        <dbReference type="SAM" id="MobiDB-lite"/>
    </source>
</evidence>
<dbReference type="GO" id="GO:0000723">
    <property type="term" value="P:telomere maintenance"/>
    <property type="evidence" value="ECO:0007669"/>
    <property type="project" value="InterPro"/>
</dbReference>
<dbReference type="CDD" id="cd18037">
    <property type="entry name" value="DEXSc_Pif1_like"/>
    <property type="match status" value="1"/>
</dbReference>
<keyword evidence="7 9" id="KW-0234">DNA repair</keyword>
<feature type="compositionally biased region" description="Basic and acidic residues" evidence="10">
    <location>
        <begin position="21"/>
        <end position="46"/>
    </location>
</feature>
<proteinExistence type="inferred from homology"/>
<evidence type="ECO:0000256" key="5">
    <source>
        <dbReference type="ARBA" id="ARBA00022840"/>
    </source>
</evidence>
<comment type="similarity">
    <text evidence="9">Belongs to the helicase family.</text>
</comment>
<feature type="region of interest" description="Disordered" evidence="10">
    <location>
        <begin position="657"/>
        <end position="679"/>
    </location>
</feature>
<comment type="cofactor">
    <cofactor evidence="9">
        <name>Mg(2+)</name>
        <dbReference type="ChEBI" id="CHEBI:18420"/>
    </cofactor>
</comment>
<comment type="caution">
    <text evidence="12">The sequence shown here is derived from an EMBL/GenBank/DDBJ whole genome shotgun (WGS) entry which is preliminary data.</text>
</comment>
<keyword evidence="1 9" id="KW-0547">Nucleotide-binding</keyword>
<name>A0AB34KA65_9PEZI</name>
<dbReference type="InterPro" id="IPR049163">
    <property type="entry name" value="Pif1-like_2B_dom"/>
</dbReference>
<sequence>MVDETPSKKRGRPAKYASPSEKARADVERRRVLRQKEAHDRRERLHAQFYGAKSSVVAKQTPSRGLDIILEYPGKREYTEGQDGRPPTDQAVDLPRQQCQHGSEDDHESPSADTAHNKVIPDPTLCREQSELVELVLSGANVFYTGGAGTGKSTVLRAIMKELRQRHRRVQVVTPTGISALNVSGSTYFTYAGWNPGVMKKTIEEIRHMAMSKERRQRIKDTDVLIIDEISMLESNQFRRLDQACRAAHQNDVPFGGIQVVVTGDFYQLPPVKAFQTCFECGVELKAKLFCKGCEQPPPPADQTDTRQPSNPRPRESCLGCGLGFQKQLKCPHCRDESCTDDQWPFRSEVWDECNFHCVSLAEVHRQSDPTFIGILNSLRIGDKLDKHQLALLDGREGDVGEAVELSPVRREVEQKNSEGFQAIRGAVRAYKCQDYVHIQPHHPHLANKEEQDGEGNKMGCREHRFPPVLETKFGMPVILLANIDAGAGLVNGSQGRIVGYSPHKPLMKQRERKLRESGEFSHLEEHEIVSWAQQQAAEFPLPIVRFENGVQVPVYPVCQDTELGDPPPFSVVARTQIPLLPAWAITIHKSQGMTLEKAVVNLEHIFEPQMAYVALSRVRGLRGLKVVSGVGLDVLQERGRLGGGNPVVRKFMKETFGPPERTGNTEDFLGSSIEGDEG</sequence>
<keyword evidence="6" id="KW-0238">DNA-binding</keyword>
<keyword evidence="9" id="KW-0233">DNA recombination</keyword>
<dbReference type="Pfam" id="PF05970">
    <property type="entry name" value="PIF1"/>
    <property type="match status" value="1"/>
</dbReference>
<feature type="region of interest" description="Disordered" evidence="10">
    <location>
        <begin position="1"/>
        <end position="59"/>
    </location>
</feature>
<keyword evidence="13" id="KW-1185">Reference proteome</keyword>
<gene>
    <name evidence="12" type="ORF">WHR41_09629</name>
</gene>
<dbReference type="GO" id="GO:0006310">
    <property type="term" value="P:DNA recombination"/>
    <property type="evidence" value="ECO:0007669"/>
    <property type="project" value="UniProtKB-KW"/>
</dbReference>
<dbReference type="SUPFAM" id="SSF52540">
    <property type="entry name" value="P-loop containing nucleoside triphosphate hydrolases"/>
    <property type="match status" value="2"/>
</dbReference>
<dbReference type="InterPro" id="IPR003593">
    <property type="entry name" value="AAA+_ATPase"/>
</dbReference>
<keyword evidence="5 9" id="KW-0067">ATP-binding</keyword>
<evidence type="ECO:0000259" key="11">
    <source>
        <dbReference type="SMART" id="SM00382"/>
    </source>
</evidence>
<feature type="region of interest" description="Disordered" evidence="10">
    <location>
        <begin position="74"/>
        <end position="119"/>
    </location>
</feature>
<dbReference type="GO" id="GO:0016787">
    <property type="term" value="F:hydrolase activity"/>
    <property type="evidence" value="ECO:0007669"/>
    <property type="project" value="UniProtKB-KW"/>
</dbReference>
<evidence type="ECO:0000256" key="9">
    <source>
        <dbReference type="RuleBase" id="RU363044"/>
    </source>
</evidence>
<evidence type="ECO:0000256" key="8">
    <source>
        <dbReference type="ARBA" id="ARBA00023235"/>
    </source>
</evidence>
<dbReference type="Proteomes" id="UP000803884">
    <property type="component" value="Unassembled WGS sequence"/>
</dbReference>
<evidence type="ECO:0000313" key="12">
    <source>
        <dbReference type="EMBL" id="KAL1581729.1"/>
    </source>
</evidence>
<reference evidence="12 13" key="1">
    <citation type="journal article" date="2020" name="Microbiol. Resour. Announc.">
        <title>Draft Genome Sequence of a Cladosporium Species Isolated from the Mesophotic Ascidian Didemnum maculosum.</title>
        <authorList>
            <person name="Gioti A."/>
            <person name="Siaperas R."/>
            <person name="Nikolaivits E."/>
            <person name="Le Goff G."/>
            <person name="Ouazzani J."/>
            <person name="Kotoulas G."/>
            <person name="Topakas E."/>
        </authorList>
    </citation>
    <scope>NUCLEOTIDE SEQUENCE [LARGE SCALE GENOMIC DNA]</scope>
    <source>
        <strain evidence="12 13">TM138-S3</strain>
    </source>
</reference>
<dbReference type="GO" id="GO:0043139">
    <property type="term" value="F:5'-3' DNA helicase activity"/>
    <property type="evidence" value="ECO:0007669"/>
    <property type="project" value="UniProtKB-EC"/>
</dbReference>
<evidence type="ECO:0000256" key="6">
    <source>
        <dbReference type="ARBA" id="ARBA00023125"/>
    </source>
</evidence>
<dbReference type="PANTHER" id="PTHR47642">
    <property type="entry name" value="ATP-DEPENDENT DNA HELICASE"/>
    <property type="match status" value="1"/>
</dbReference>
<dbReference type="GeneID" id="96011069"/>
<protein>
    <recommendedName>
        <fullName evidence="9">ATP-dependent DNA helicase</fullName>
        <ecNumber evidence="9">5.6.2.3</ecNumber>
    </recommendedName>
</protein>
<dbReference type="RefSeq" id="XP_069224838.1">
    <property type="nucleotide sequence ID" value="XM_069378231.1"/>
</dbReference>
<dbReference type="EMBL" id="JAAQHG020000213">
    <property type="protein sequence ID" value="KAL1581729.1"/>
    <property type="molecule type" value="Genomic_DNA"/>
</dbReference>
<accession>A0AB34KA65</accession>
<evidence type="ECO:0000313" key="13">
    <source>
        <dbReference type="Proteomes" id="UP000803884"/>
    </source>
</evidence>
<dbReference type="InterPro" id="IPR027417">
    <property type="entry name" value="P-loop_NTPase"/>
</dbReference>
<organism evidence="12 13">
    <name type="scientific">Cladosporium halotolerans</name>
    <dbReference type="NCBI Taxonomy" id="1052096"/>
    <lineage>
        <taxon>Eukaryota</taxon>
        <taxon>Fungi</taxon>
        <taxon>Dikarya</taxon>
        <taxon>Ascomycota</taxon>
        <taxon>Pezizomycotina</taxon>
        <taxon>Dothideomycetes</taxon>
        <taxon>Dothideomycetidae</taxon>
        <taxon>Cladosporiales</taxon>
        <taxon>Cladosporiaceae</taxon>
        <taxon>Cladosporium</taxon>
    </lineage>
</organism>
<comment type="catalytic activity">
    <reaction evidence="9">
        <text>ATP + H2O = ADP + phosphate + H(+)</text>
        <dbReference type="Rhea" id="RHEA:13065"/>
        <dbReference type="ChEBI" id="CHEBI:15377"/>
        <dbReference type="ChEBI" id="CHEBI:15378"/>
        <dbReference type="ChEBI" id="CHEBI:30616"/>
        <dbReference type="ChEBI" id="CHEBI:43474"/>
        <dbReference type="ChEBI" id="CHEBI:456216"/>
        <dbReference type="EC" id="5.6.2.3"/>
    </reaction>
</comment>
<dbReference type="PANTHER" id="PTHR47642:SF5">
    <property type="entry name" value="ATP-DEPENDENT DNA HELICASE"/>
    <property type="match status" value="1"/>
</dbReference>
<dbReference type="SMART" id="SM00382">
    <property type="entry name" value="AAA"/>
    <property type="match status" value="1"/>
</dbReference>
<dbReference type="CDD" id="cd18809">
    <property type="entry name" value="SF1_C_RecD"/>
    <property type="match status" value="1"/>
</dbReference>
<dbReference type="GO" id="GO:0005524">
    <property type="term" value="F:ATP binding"/>
    <property type="evidence" value="ECO:0007669"/>
    <property type="project" value="UniProtKB-KW"/>
</dbReference>
<evidence type="ECO:0000256" key="4">
    <source>
        <dbReference type="ARBA" id="ARBA00022806"/>
    </source>
</evidence>
<evidence type="ECO:0000256" key="2">
    <source>
        <dbReference type="ARBA" id="ARBA00022763"/>
    </source>
</evidence>
<evidence type="ECO:0000256" key="7">
    <source>
        <dbReference type="ARBA" id="ARBA00023204"/>
    </source>
</evidence>
<dbReference type="Pfam" id="PF21530">
    <property type="entry name" value="Pif1_2B_dom"/>
    <property type="match status" value="1"/>
</dbReference>
<feature type="compositionally biased region" description="Basic and acidic residues" evidence="10">
    <location>
        <begin position="74"/>
        <end position="83"/>
    </location>
</feature>
<dbReference type="InterPro" id="IPR010285">
    <property type="entry name" value="DNA_helicase_pif1-like_DEAD"/>
</dbReference>
<keyword evidence="2 9" id="KW-0227">DNA damage</keyword>
<keyword evidence="8" id="KW-0413">Isomerase</keyword>
<dbReference type="InterPro" id="IPR051055">
    <property type="entry name" value="PIF1_helicase"/>
</dbReference>
<evidence type="ECO:0000256" key="1">
    <source>
        <dbReference type="ARBA" id="ARBA00022741"/>
    </source>
</evidence>
<dbReference type="AlphaFoldDB" id="A0AB34KA65"/>